<dbReference type="GO" id="GO:0051276">
    <property type="term" value="P:chromosome organization"/>
    <property type="evidence" value="ECO:0007669"/>
    <property type="project" value="InterPro"/>
</dbReference>
<dbReference type="GO" id="GO:0003677">
    <property type="term" value="F:DNA binding"/>
    <property type="evidence" value="ECO:0007669"/>
    <property type="project" value="InterPro"/>
</dbReference>
<accession>A0A6C0I4R5</accession>
<evidence type="ECO:0000313" key="1">
    <source>
        <dbReference type="EMBL" id="QHT88001.1"/>
    </source>
</evidence>
<proteinExistence type="predicted"/>
<protein>
    <submittedName>
        <fullName evidence="1">Uncharacterized protein</fullName>
    </submittedName>
</protein>
<organism evidence="1">
    <name type="scientific">viral metagenome</name>
    <dbReference type="NCBI Taxonomy" id="1070528"/>
    <lineage>
        <taxon>unclassified sequences</taxon>
        <taxon>metagenomes</taxon>
        <taxon>organismal metagenomes</taxon>
    </lineage>
</organism>
<name>A0A6C0I4R5_9ZZZZ</name>
<sequence>MGNHTRSADGFYHIHGKKYEMLRGSRAQVFHGTAYKTDGTPGLTKEKLLMNKNGRIVSAKKHATAKREKRLEKHGWTAKKGKFGAVRISDLKKTKSRRHRKH</sequence>
<dbReference type="InterPro" id="IPR043928">
    <property type="entry name" value="DNVP"/>
</dbReference>
<reference evidence="1" key="1">
    <citation type="journal article" date="2020" name="Nature">
        <title>Giant virus diversity and host interactions through global metagenomics.</title>
        <authorList>
            <person name="Schulz F."/>
            <person name="Roux S."/>
            <person name="Paez-Espino D."/>
            <person name="Jungbluth S."/>
            <person name="Walsh D.A."/>
            <person name="Denef V.J."/>
            <person name="McMahon K.D."/>
            <person name="Konstantinidis K.T."/>
            <person name="Eloe-Fadrosh E.A."/>
            <person name="Kyrpides N.C."/>
            <person name="Woyke T."/>
        </authorList>
    </citation>
    <scope>NUCLEOTIDE SEQUENCE</scope>
    <source>
        <strain evidence="1">GVMAG-M-3300023184-191</strain>
    </source>
</reference>
<dbReference type="Pfam" id="PF19060">
    <property type="entry name" value="DVNP"/>
    <property type="match status" value="1"/>
</dbReference>
<dbReference type="AlphaFoldDB" id="A0A6C0I4R5"/>
<dbReference type="EMBL" id="MN740107">
    <property type="protein sequence ID" value="QHT88001.1"/>
    <property type="molecule type" value="Genomic_DNA"/>
</dbReference>